<feature type="non-terminal residue" evidence="1">
    <location>
        <position position="1"/>
    </location>
</feature>
<accession>A0AA38GNM0</accession>
<evidence type="ECO:0000313" key="2">
    <source>
        <dbReference type="Proteomes" id="UP000824469"/>
    </source>
</evidence>
<dbReference type="Proteomes" id="UP000824469">
    <property type="component" value="Unassembled WGS sequence"/>
</dbReference>
<protein>
    <submittedName>
        <fullName evidence="1">Uncharacterized protein</fullName>
    </submittedName>
</protein>
<sequence length="57" mass="6744">MNSIEDLEKIQFSTKRFDEPAFDCWQMVGHEQEEDDAELYSFVLICLGYSKMSILFD</sequence>
<dbReference type="EMBL" id="JAHRHJ020000002">
    <property type="protein sequence ID" value="KAH9325363.1"/>
    <property type="molecule type" value="Genomic_DNA"/>
</dbReference>
<organism evidence="1 2">
    <name type="scientific">Taxus chinensis</name>
    <name type="common">Chinese yew</name>
    <name type="synonym">Taxus wallichiana var. chinensis</name>
    <dbReference type="NCBI Taxonomy" id="29808"/>
    <lineage>
        <taxon>Eukaryota</taxon>
        <taxon>Viridiplantae</taxon>
        <taxon>Streptophyta</taxon>
        <taxon>Embryophyta</taxon>
        <taxon>Tracheophyta</taxon>
        <taxon>Spermatophyta</taxon>
        <taxon>Pinopsida</taxon>
        <taxon>Pinidae</taxon>
        <taxon>Conifers II</taxon>
        <taxon>Cupressales</taxon>
        <taxon>Taxaceae</taxon>
        <taxon>Taxus</taxon>
    </lineage>
</organism>
<name>A0AA38GNM0_TAXCH</name>
<keyword evidence="2" id="KW-1185">Reference proteome</keyword>
<comment type="caution">
    <text evidence="1">The sequence shown here is derived from an EMBL/GenBank/DDBJ whole genome shotgun (WGS) entry which is preliminary data.</text>
</comment>
<evidence type="ECO:0000313" key="1">
    <source>
        <dbReference type="EMBL" id="KAH9325363.1"/>
    </source>
</evidence>
<dbReference type="AlphaFoldDB" id="A0AA38GNM0"/>
<gene>
    <name evidence="1" type="ORF">KI387_005541</name>
</gene>
<reference evidence="1 2" key="1">
    <citation type="journal article" date="2021" name="Nat. Plants">
        <title>The Taxus genome provides insights into paclitaxel biosynthesis.</title>
        <authorList>
            <person name="Xiong X."/>
            <person name="Gou J."/>
            <person name="Liao Q."/>
            <person name="Li Y."/>
            <person name="Zhou Q."/>
            <person name="Bi G."/>
            <person name="Li C."/>
            <person name="Du R."/>
            <person name="Wang X."/>
            <person name="Sun T."/>
            <person name="Guo L."/>
            <person name="Liang H."/>
            <person name="Lu P."/>
            <person name="Wu Y."/>
            <person name="Zhang Z."/>
            <person name="Ro D.K."/>
            <person name="Shang Y."/>
            <person name="Huang S."/>
            <person name="Yan J."/>
        </authorList>
    </citation>
    <scope>NUCLEOTIDE SEQUENCE [LARGE SCALE GENOMIC DNA]</scope>
    <source>
        <strain evidence="1">Ta-2019</strain>
    </source>
</reference>
<proteinExistence type="predicted"/>